<evidence type="ECO:0000313" key="7">
    <source>
        <dbReference type="Proteomes" id="UP000780801"/>
    </source>
</evidence>
<dbReference type="InterPro" id="IPR016084">
    <property type="entry name" value="Haem_Oase-like_multi-hlx"/>
</dbReference>
<sequence>MPTKKTSQSDSLPSSLTVELRQKTKGLHLKLDRLVQLGLFTILDYQVCKPTLSFVKRTFEEEYERHVKSKDCHCHPWVAHTYAPHLRRTEAFEADLDYFYGPDWKDQPQTRPTKRDHIRDISKRQPIKLVAFPATLYLGIFFGGQITRSKIVKSTNFSPSPPNKKLGGEDDSGIAIFTFRERLEVDSATEQNQTEKDVSSSSSVSRPKGKKLDPNKVKNALREQLNTIPNIDDGSESTLKGRAEVGQEAQEIFARNLDLMTSVRGMSWVWVRWIVKFFLYFVLAVAVLFWLKSYK</sequence>
<organism evidence="6 7">
    <name type="scientific">Lunasporangiospora selenospora</name>
    <dbReference type="NCBI Taxonomy" id="979761"/>
    <lineage>
        <taxon>Eukaryota</taxon>
        <taxon>Fungi</taxon>
        <taxon>Fungi incertae sedis</taxon>
        <taxon>Mucoromycota</taxon>
        <taxon>Mortierellomycotina</taxon>
        <taxon>Mortierellomycetes</taxon>
        <taxon>Mortierellales</taxon>
        <taxon>Mortierellaceae</taxon>
        <taxon>Lunasporangiospora</taxon>
    </lineage>
</organism>
<evidence type="ECO:0000256" key="3">
    <source>
        <dbReference type="ARBA" id="ARBA00023004"/>
    </source>
</evidence>
<feature type="transmembrane region" description="Helical" evidence="5">
    <location>
        <begin position="270"/>
        <end position="291"/>
    </location>
</feature>
<reference evidence="6" key="1">
    <citation type="journal article" date="2020" name="Fungal Divers.">
        <title>Resolving the Mortierellaceae phylogeny through synthesis of multi-gene phylogenetics and phylogenomics.</title>
        <authorList>
            <person name="Vandepol N."/>
            <person name="Liber J."/>
            <person name="Desiro A."/>
            <person name="Na H."/>
            <person name="Kennedy M."/>
            <person name="Barry K."/>
            <person name="Grigoriev I.V."/>
            <person name="Miller A.N."/>
            <person name="O'Donnell K."/>
            <person name="Stajich J.E."/>
            <person name="Bonito G."/>
        </authorList>
    </citation>
    <scope>NUCLEOTIDE SEQUENCE</scope>
    <source>
        <strain evidence="6">KOD1015</strain>
    </source>
</reference>
<feature type="transmembrane region" description="Helical" evidence="5">
    <location>
        <begin position="129"/>
        <end position="147"/>
    </location>
</feature>
<keyword evidence="5" id="KW-0812">Transmembrane</keyword>
<dbReference type="Pfam" id="PF01126">
    <property type="entry name" value="Heme_oxygenase"/>
    <property type="match status" value="1"/>
</dbReference>
<accession>A0A9P6G388</accession>
<dbReference type="InterPro" id="IPR002051">
    <property type="entry name" value="Haem_Oase"/>
</dbReference>
<name>A0A9P6G388_9FUNG</name>
<keyword evidence="3" id="KW-0408">Iron</keyword>
<evidence type="ECO:0000256" key="4">
    <source>
        <dbReference type="SAM" id="MobiDB-lite"/>
    </source>
</evidence>
<feature type="region of interest" description="Disordered" evidence="4">
    <location>
        <begin position="187"/>
        <end position="216"/>
    </location>
</feature>
<dbReference type="PANTHER" id="PTHR10720">
    <property type="entry name" value="HEME OXYGENASE"/>
    <property type="match status" value="1"/>
</dbReference>
<dbReference type="EMBL" id="JAABOA010000005">
    <property type="protein sequence ID" value="KAF9586713.1"/>
    <property type="molecule type" value="Genomic_DNA"/>
</dbReference>
<dbReference type="SUPFAM" id="SSF48613">
    <property type="entry name" value="Heme oxygenase-like"/>
    <property type="match status" value="1"/>
</dbReference>
<dbReference type="GO" id="GO:0004392">
    <property type="term" value="F:heme oxygenase (decyclizing) activity"/>
    <property type="evidence" value="ECO:0007669"/>
    <property type="project" value="InterPro"/>
</dbReference>
<dbReference type="CDD" id="cd19165">
    <property type="entry name" value="HemeO"/>
    <property type="match status" value="1"/>
</dbReference>
<keyword evidence="7" id="KW-1185">Reference proteome</keyword>
<dbReference type="OrthoDB" id="652091at2759"/>
<keyword evidence="2" id="KW-0479">Metal-binding</keyword>
<evidence type="ECO:0000256" key="2">
    <source>
        <dbReference type="ARBA" id="ARBA00022723"/>
    </source>
</evidence>
<proteinExistence type="predicted"/>
<keyword evidence="5" id="KW-1133">Transmembrane helix</keyword>
<dbReference type="PANTHER" id="PTHR10720:SF0">
    <property type="entry name" value="HEME OXYGENASE"/>
    <property type="match status" value="1"/>
</dbReference>
<keyword evidence="1" id="KW-0349">Heme</keyword>
<dbReference type="GO" id="GO:0006788">
    <property type="term" value="P:heme oxidation"/>
    <property type="evidence" value="ECO:0007669"/>
    <property type="project" value="InterPro"/>
</dbReference>
<evidence type="ECO:0000256" key="5">
    <source>
        <dbReference type="SAM" id="Phobius"/>
    </source>
</evidence>
<dbReference type="Gene3D" id="1.20.910.10">
    <property type="entry name" value="Heme oxygenase-like"/>
    <property type="match status" value="1"/>
</dbReference>
<evidence type="ECO:0000256" key="1">
    <source>
        <dbReference type="ARBA" id="ARBA00022617"/>
    </source>
</evidence>
<protein>
    <submittedName>
        <fullName evidence="6">Heme oxygenase (Decycling) 1</fullName>
    </submittedName>
</protein>
<dbReference type="Proteomes" id="UP000780801">
    <property type="component" value="Unassembled WGS sequence"/>
</dbReference>
<keyword evidence="5" id="KW-0472">Membrane</keyword>
<dbReference type="AlphaFoldDB" id="A0A9P6G388"/>
<comment type="caution">
    <text evidence="6">The sequence shown here is derived from an EMBL/GenBank/DDBJ whole genome shotgun (WGS) entry which is preliminary data.</text>
</comment>
<dbReference type="GO" id="GO:0046872">
    <property type="term" value="F:metal ion binding"/>
    <property type="evidence" value="ECO:0007669"/>
    <property type="project" value="UniProtKB-KW"/>
</dbReference>
<dbReference type="InterPro" id="IPR016053">
    <property type="entry name" value="Haem_Oase-like"/>
</dbReference>
<evidence type="ECO:0000313" key="6">
    <source>
        <dbReference type="EMBL" id="KAF9586713.1"/>
    </source>
</evidence>
<gene>
    <name evidence="6" type="primary">HMOX1</name>
    <name evidence="6" type="ORF">BGW38_007546</name>
</gene>